<dbReference type="Proteomes" id="UP000297910">
    <property type="component" value="Unassembled WGS sequence"/>
</dbReference>
<feature type="compositionally biased region" description="Polar residues" evidence="1">
    <location>
        <begin position="129"/>
        <end position="141"/>
    </location>
</feature>
<evidence type="ECO:0000313" key="3">
    <source>
        <dbReference type="Proteomes" id="UP000297910"/>
    </source>
</evidence>
<name>A0A4Z1G638_9HELO</name>
<feature type="region of interest" description="Disordered" evidence="1">
    <location>
        <begin position="78"/>
        <end position="157"/>
    </location>
</feature>
<feature type="region of interest" description="Disordered" evidence="1">
    <location>
        <begin position="273"/>
        <end position="334"/>
    </location>
</feature>
<comment type="caution">
    <text evidence="2">The sequence shown here is derived from an EMBL/GenBank/DDBJ whole genome shotgun (WGS) entry which is preliminary data.</text>
</comment>
<protein>
    <submittedName>
        <fullName evidence="2">Uncharacterized protein</fullName>
    </submittedName>
</protein>
<proteinExistence type="predicted"/>
<feature type="region of interest" description="Disordered" evidence="1">
    <location>
        <begin position="205"/>
        <end position="246"/>
    </location>
</feature>
<organism evidence="2 3">
    <name type="scientific">Botrytis paeoniae</name>
    <dbReference type="NCBI Taxonomy" id="278948"/>
    <lineage>
        <taxon>Eukaryota</taxon>
        <taxon>Fungi</taxon>
        <taxon>Dikarya</taxon>
        <taxon>Ascomycota</taxon>
        <taxon>Pezizomycotina</taxon>
        <taxon>Leotiomycetes</taxon>
        <taxon>Helotiales</taxon>
        <taxon>Sclerotiniaceae</taxon>
        <taxon>Botrytis</taxon>
    </lineage>
</organism>
<sequence>MELPFTEQEQRFLLAEVIKTSSIPPEKLLAILNESNVSPNWMLMQVPQGRNLASCIHTFDSIAGRTYNSLTPQLPSASLFSSDSPGFQNKRKSVSDLELTAPDSSRKRRTPGLDVASIQRNIQPKPAANGSSNSFSPQFAGQTPKKRGRPSKTDLKIRQAEEIARGERIDSLATSKGPIESPIASGGDITLESILSSAPIATIAQKSEPSAVNSTGDKMDSSRKRRGRPTSRSSNVPRTGEGSFPILPAQFPQQIQAPPRFGTHQTFDRSMRAQFQPESREAQITRDKQDQGTQFNAQSNVEGRQMHASGQANNKEQQEMQYKGTDMVGNPKDN</sequence>
<dbReference type="AlphaFoldDB" id="A0A4Z1G638"/>
<dbReference type="EMBL" id="PQXI01000005">
    <property type="protein sequence ID" value="TGO30469.1"/>
    <property type="molecule type" value="Genomic_DNA"/>
</dbReference>
<accession>A0A4Z1G638</accession>
<gene>
    <name evidence="2" type="ORF">BPAE_0005g00650</name>
</gene>
<evidence type="ECO:0000313" key="2">
    <source>
        <dbReference type="EMBL" id="TGO30469.1"/>
    </source>
</evidence>
<evidence type="ECO:0000256" key="1">
    <source>
        <dbReference type="SAM" id="MobiDB-lite"/>
    </source>
</evidence>
<keyword evidence="3" id="KW-1185">Reference proteome</keyword>
<feature type="compositionally biased region" description="Polar residues" evidence="1">
    <location>
        <begin position="205"/>
        <end position="216"/>
    </location>
</feature>
<feature type="compositionally biased region" description="Polar residues" evidence="1">
    <location>
        <begin position="291"/>
        <end position="315"/>
    </location>
</feature>
<feature type="compositionally biased region" description="Basic and acidic residues" evidence="1">
    <location>
        <begin position="278"/>
        <end position="290"/>
    </location>
</feature>
<feature type="compositionally biased region" description="Polar residues" evidence="1">
    <location>
        <begin position="78"/>
        <end position="87"/>
    </location>
</feature>
<reference evidence="2 3" key="1">
    <citation type="submission" date="2017-12" db="EMBL/GenBank/DDBJ databases">
        <title>Comparative genomics of Botrytis spp.</title>
        <authorList>
            <person name="Valero-Jimenez C.A."/>
            <person name="Tapia P."/>
            <person name="Veloso J."/>
            <person name="Silva-Moreno E."/>
            <person name="Staats M."/>
            <person name="Valdes J.H."/>
            <person name="Van Kan J.A.L."/>
        </authorList>
    </citation>
    <scope>NUCLEOTIDE SEQUENCE [LARGE SCALE GENOMIC DNA]</scope>
    <source>
        <strain evidence="2 3">Bp0003</strain>
    </source>
</reference>